<evidence type="ECO:0000313" key="1">
    <source>
        <dbReference type="EMBL" id="KAA2240669.1"/>
    </source>
</evidence>
<dbReference type="AlphaFoldDB" id="A0A5B2VRA1"/>
<comment type="caution">
    <text evidence="1">The sequence shown here is derived from an EMBL/GenBank/DDBJ whole genome shotgun (WGS) entry which is preliminary data.</text>
</comment>
<reference evidence="1 2" key="1">
    <citation type="submission" date="2019-09" db="EMBL/GenBank/DDBJ databases">
        <title>Chitinophaga ginsengihumi sp. nov., isolated from soil of ginseng rhizosphere.</title>
        <authorList>
            <person name="Lee J."/>
        </authorList>
    </citation>
    <scope>NUCLEOTIDE SEQUENCE [LARGE SCALE GENOMIC DNA]</scope>
    <source>
        <strain evidence="1 2">BN140078</strain>
    </source>
</reference>
<dbReference type="EMBL" id="VUOC01000004">
    <property type="protein sequence ID" value="KAA2240669.1"/>
    <property type="molecule type" value="Genomic_DNA"/>
</dbReference>
<gene>
    <name evidence="1" type="ORF">F0L74_31485</name>
</gene>
<dbReference type="Proteomes" id="UP000324611">
    <property type="component" value="Unassembled WGS sequence"/>
</dbReference>
<organism evidence="1 2">
    <name type="scientific">Chitinophaga agrisoli</name>
    <dbReference type="NCBI Taxonomy" id="2607653"/>
    <lineage>
        <taxon>Bacteria</taxon>
        <taxon>Pseudomonadati</taxon>
        <taxon>Bacteroidota</taxon>
        <taxon>Chitinophagia</taxon>
        <taxon>Chitinophagales</taxon>
        <taxon>Chitinophagaceae</taxon>
        <taxon>Chitinophaga</taxon>
    </lineage>
</organism>
<keyword evidence="2" id="KW-1185">Reference proteome</keyword>
<reference evidence="1 2" key="2">
    <citation type="submission" date="2019-09" db="EMBL/GenBank/DDBJ databases">
        <authorList>
            <person name="Jin C."/>
        </authorList>
    </citation>
    <scope>NUCLEOTIDE SEQUENCE [LARGE SCALE GENOMIC DNA]</scope>
    <source>
        <strain evidence="1 2">BN140078</strain>
    </source>
</reference>
<name>A0A5B2VRA1_9BACT</name>
<evidence type="ECO:0000313" key="2">
    <source>
        <dbReference type="Proteomes" id="UP000324611"/>
    </source>
</evidence>
<dbReference type="RefSeq" id="WP_149841846.1">
    <property type="nucleotide sequence ID" value="NZ_VUOC01000004.1"/>
</dbReference>
<protein>
    <submittedName>
        <fullName evidence="1">Uncharacterized protein</fullName>
    </submittedName>
</protein>
<proteinExistence type="predicted"/>
<sequence length="194" mass="21612">MAKQSGPLYITGTYNGICFYKMNGEYYARQKSSLSGKRVKKDKAFTLTMVYAGIFGRASEIAGEVYRSLDPKKKKHALYRSMTSKANKLLKEGLDAEAVKARLLADCLPADKVERPGCLTPVKTVSATERLANTSTKAPRIVHHRHGKRPMLRDRRGSLSVSTQGLLTGADEDGLLIMSTRLKMHYHRAKRPVL</sequence>
<accession>A0A5B2VRA1</accession>